<evidence type="ECO:0000313" key="2">
    <source>
        <dbReference type="EMBL" id="RLW06459.1"/>
    </source>
</evidence>
<accession>A0A3L8SR04</accession>
<name>A0A3L8SR04_CHLGU</name>
<protein>
    <submittedName>
        <fullName evidence="2">Uncharacterized protein</fullName>
    </submittedName>
</protein>
<feature type="compositionally biased region" description="Low complexity" evidence="1">
    <location>
        <begin position="33"/>
        <end position="47"/>
    </location>
</feature>
<evidence type="ECO:0000256" key="1">
    <source>
        <dbReference type="SAM" id="MobiDB-lite"/>
    </source>
</evidence>
<feature type="region of interest" description="Disordered" evidence="1">
    <location>
        <begin position="1"/>
        <end position="20"/>
    </location>
</feature>
<feature type="compositionally biased region" description="Basic residues" evidence="1">
    <location>
        <begin position="64"/>
        <end position="74"/>
    </location>
</feature>
<keyword evidence="3" id="KW-1185">Reference proteome</keyword>
<sequence>MSACRAHGARSRNGRWAGDSAAWTRVSGKWRKAGTGAAPAPGQEAPGCLNSPARPGARSGHPAGRARRRQRRLQHYITGLTY</sequence>
<proteinExistence type="predicted"/>
<reference evidence="2 3" key="1">
    <citation type="journal article" date="2018" name="Proc. R. Soc. B">
        <title>A non-coding region near Follistatin controls head colour polymorphism in the Gouldian finch.</title>
        <authorList>
            <person name="Toomey M.B."/>
            <person name="Marques C.I."/>
            <person name="Andrade P."/>
            <person name="Araujo P.M."/>
            <person name="Sabatino S."/>
            <person name="Gazda M.A."/>
            <person name="Afonso S."/>
            <person name="Lopes R.J."/>
            <person name="Corbo J.C."/>
            <person name="Carneiro M."/>
        </authorList>
    </citation>
    <scope>NUCLEOTIDE SEQUENCE [LARGE SCALE GENOMIC DNA]</scope>
    <source>
        <strain evidence="2">Red01</strain>
        <tissue evidence="2">Muscle</tissue>
    </source>
</reference>
<evidence type="ECO:0000313" key="3">
    <source>
        <dbReference type="Proteomes" id="UP000276834"/>
    </source>
</evidence>
<feature type="region of interest" description="Disordered" evidence="1">
    <location>
        <begin position="32"/>
        <end position="82"/>
    </location>
</feature>
<dbReference type="EMBL" id="QUSF01000009">
    <property type="protein sequence ID" value="RLW06459.1"/>
    <property type="molecule type" value="Genomic_DNA"/>
</dbReference>
<organism evidence="2 3">
    <name type="scientific">Chloebia gouldiae</name>
    <name type="common">Gouldian finch</name>
    <name type="synonym">Erythrura gouldiae</name>
    <dbReference type="NCBI Taxonomy" id="44316"/>
    <lineage>
        <taxon>Eukaryota</taxon>
        <taxon>Metazoa</taxon>
        <taxon>Chordata</taxon>
        <taxon>Craniata</taxon>
        <taxon>Vertebrata</taxon>
        <taxon>Euteleostomi</taxon>
        <taxon>Archelosauria</taxon>
        <taxon>Archosauria</taxon>
        <taxon>Dinosauria</taxon>
        <taxon>Saurischia</taxon>
        <taxon>Theropoda</taxon>
        <taxon>Coelurosauria</taxon>
        <taxon>Aves</taxon>
        <taxon>Neognathae</taxon>
        <taxon>Neoaves</taxon>
        <taxon>Telluraves</taxon>
        <taxon>Australaves</taxon>
        <taxon>Passeriformes</taxon>
        <taxon>Passeroidea</taxon>
        <taxon>Passeridae</taxon>
        <taxon>Chloebia</taxon>
    </lineage>
</organism>
<gene>
    <name evidence="2" type="ORF">DV515_00004428</name>
</gene>
<dbReference type="AlphaFoldDB" id="A0A3L8SR04"/>
<dbReference type="Proteomes" id="UP000276834">
    <property type="component" value="Unassembled WGS sequence"/>
</dbReference>
<comment type="caution">
    <text evidence="2">The sequence shown here is derived from an EMBL/GenBank/DDBJ whole genome shotgun (WGS) entry which is preliminary data.</text>
</comment>